<evidence type="ECO:0008006" key="4">
    <source>
        <dbReference type="Google" id="ProtNLM"/>
    </source>
</evidence>
<keyword evidence="1" id="KW-0732">Signal</keyword>
<comment type="caution">
    <text evidence="2">The sequence shown here is derived from an EMBL/GenBank/DDBJ whole genome shotgun (WGS) entry which is preliminary data.</text>
</comment>
<protein>
    <recommendedName>
        <fullName evidence="4">DUF3575 domain-containing protein</fullName>
    </recommendedName>
</protein>
<reference evidence="3" key="1">
    <citation type="journal article" date="2019" name="Int. J. Syst. Evol. Microbiol.">
        <title>The Global Catalogue of Microorganisms (GCM) 10K type strain sequencing project: providing services to taxonomists for standard genome sequencing and annotation.</title>
        <authorList>
            <consortium name="The Broad Institute Genomics Platform"/>
            <consortium name="The Broad Institute Genome Sequencing Center for Infectious Disease"/>
            <person name="Wu L."/>
            <person name="Ma J."/>
        </authorList>
    </citation>
    <scope>NUCLEOTIDE SEQUENCE [LARGE SCALE GENOMIC DNA]</scope>
    <source>
        <strain evidence="3">JCM 18019</strain>
    </source>
</reference>
<dbReference type="RefSeq" id="WP_345207182.1">
    <property type="nucleotide sequence ID" value="NZ_BAABHX010000007.1"/>
</dbReference>
<organism evidence="2 3">
    <name type="scientific">Chryseobacterium ginsengisoli</name>
    <dbReference type="NCBI Taxonomy" id="363853"/>
    <lineage>
        <taxon>Bacteria</taxon>
        <taxon>Pseudomonadati</taxon>
        <taxon>Bacteroidota</taxon>
        <taxon>Flavobacteriia</taxon>
        <taxon>Flavobacteriales</taxon>
        <taxon>Weeksellaceae</taxon>
        <taxon>Chryseobacterium group</taxon>
        <taxon>Chryseobacterium</taxon>
    </lineage>
</organism>
<dbReference type="Proteomes" id="UP001500353">
    <property type="component" value="Unassembled WGS sequence"/>
</dbReference>
<name>A0ABP9MNU4_9FLAO</name>
<keyword evidence="3" id="KW-1185">Reference proteome</keyword>
<evidence type="ECO:0000313" key="2">
    <source>
        <dbReference type="EMBL" id="GAA5099064.1"/>
    </source>
</evidence>
<evidence type="ECO:0000256" key="1">
    <source>
        <dbReference type="SAM" id="SignalP"/>
    </source>
</evidence>
<dbReference type="EMBL" id="BAABHX010000007">
    <property type="protein sequence ID" value="GAA5099064.1"/>
    <property type="molecule type" value="Genomic_DNA"/>
</dbReference>
<proteinExistence type="predicted"/>
<gene>
    <name evidence="2" type="ORF">GCM10023210_36020</name>
</gene>
<evidence type="ECO:0000313" key="3">
    <source>
        <dbReference type="Proteomes" id="UP001500353"/>
    </source>
</evidence>
<feature type="signal peptide" evidence="1">
    <location>
        <begin position="1"/>
        <end position="22"/>
    </location>
</feature>
<feature type="chain" id="PRO_5046459969" description="DUF3575 domain-containing protein" evidence="1">
    <location>
        <begin position="23"/>
        <end position="166"/>
    </location>
</feature>
<accession>A0ABP9MNU4</accession>
<sequence length="166" mass="18682">MKKKLILICLIFSSVMYFSQEANEVKIDAFGLFFNRIGVGYERIFSQNSTVGARFLMKKTENYYAVPFYRYYFQEDAYTYATDLFLEGFAMYESYIPRDSEENLLDGGKRNSIIAAGLGIGEKADLSSGFFAEALLNAGVGKVLQPTSGSDYQLVIQISASVGYRF</sequence>